<sequence length="496" mass="58178">MLWLVLLFFLVATLYIRILRNFDYWKKKNVPFEKPVPIFGNFLNVALGRQQVGAAIRQIYNKFDESVPYFGIYIFHQPFLVIRNKELAKKILIKDFNVFQNRPLYYNAKIDPMAANALFILRGDVWRALRNKLSPIYTSGKMKLMMPLMKEVTDQMENYLNTLNNQEIDVRDLANRYSIDIICSCAFGINSQSLKFKDSEIKSMANKMLDLRSLKRSFAIGAYFFCPLMVELFRLSFLDTTCSNFFINVFKSSYEERQKLQVRRNDFIDLLHTLKTEESNNDLFKFDDFKMSAQALVFFTAGSETTVGTLSFCLYELAMNLDIQNELRNEIRQNLNSDGTISYEALFEMTYLDLIIKETLRKYPLTHLLMRYAEKDYTFEETGLHLEKGTPVIISMTSFHYDERYFPDPDKFDPERFRGDKSKELQYVYLPFGDGPRKCIGDRFALMSMKIAVSMFIKNFEVTPNERTEIPVKQSKTAFFIIPDSGSIFLNIKRIE</sequence>
<evidence type="ECO:0000256" key="11">
    <source>
        <dbReference type="ARBA" id="ARBA00023033"/>
    </source>
</evidence>
<dbReference type="InterPro" id="IPR002401">
    <property type="entry name" value="Cyt_P450_E_grp-I"/>
</dbReference>
<evidence type="ECO:0000256" key="12">
    <source>
        <dbReference type="ARBA" id="ARBA00023136"/>
    </source>
</evidence>
<keyword evidence="7" id="KW-0256">Endoplasmic reticulum</keyword>
<name>A0ABD2MU36_9CUCU</name>
<evidence type="ECO:0000256" key="5">
    <source>
        <dbReference type="ARBA" id="ARBA00022617"/>
    </source>
</evidence>
<keyword evidence="10 13" id="KW-0408">Iron</keyword>
<feature type="coiled-coil region" evidence="15">
    <location>
        <begin position="149"/>
        <end position="176"/>
    </location>
</feature>
<dbReference type="InterPro" id="IPR036396">
    <property type="entry name" value="Cyt_P450_sf"/>
</dbReference>
<dbReference type="SUPFAM" id="SSF48264">
    <property type="entry name" value="Cytochrome P450"/>
    <property type="match status" value="1"/>
</dbReference>
<keyword evidence="15" id="KW-0175">Coiled coil</keyword>
<evidence type="ECO:0000256" key="8">
    <source>
        <dbReference type="ARBA" id="ARBA00022848"/>
    </source>
</evidence>
<keyword evidence="8" id="KW-0492">Microsome</keyword>
<dbReference type="PRINTS" id="PR00463">
    <property type="entry name" value="EP450I"/>
</dbReference>
<evidence type="ECO:0000256" key="14">
    <source>
        <dbReference type="RuleBase" id="RU000461"/>
    </source>
</evidence>
<dbReference type="Proteomes" id="UP001516400">
    <property type="component" value="Unassembled WGS sequence"/>
</dbReference>
<keyword evidence="5 13" id="KW-0349">Heme</keyword>
<dbReference type="InterPro" id="IPR001128">
    <property type="entry name" value="Cyt_P450"/>
</dbReference>
<comment type="subcellular location">
    <subcellularLocation>
        <location evidence="3">Endoplasmic reticulum membrane</location>
        <topology evidence="3">Peripheral membrane protein</topology>
    </subcellularLocation>
    <subcellularLocation>
        <location evidence="2">Microsome membrane</location>
        <topology evidence="2">Peripheral membrane protein</topology>
    </subcellularLocation>
</comment>
<proteinExistence type="inferred from homology"/>
<reference evidence="16 17" key="1">
    <citation type="journal article" date="2021" name="BMC Biol.">
        <title>Horizontally acquired antibacterial genes associated with adaptive radiation of ladybird beetles.</title>
        <authorList>
            <person name="Li H.S."/>
            <person name="Tang X.F."/>
            <person name="Huang Y.H."/>
            <person name="Xu Z.Y."/>
            <person name="Chen M.L."/>
            <person name="Du X.Y."/>
            <person name="Qiu B.Y."/>
            <person name="Chen P.T."/>
            <person name="Zhang W."/>
            <person name="Slipinski A."/>
            <person name="Escalona H.E."/>
            <person name="Waterhouse R.M."/>
            <person name="Zwick A."/>
            <person name="Pang H."/>
        </authorList>
    </citation>
    <scope>NUCLEOTIDE SEQUENCE [LARGE SCALE GENOMIC DNA]</scope>
    <source>
        <strain evidence="16">SYSU2018</strain>
    </source>
</reference>
<comment type="similarity">
    <text evidence="4 14">Belongs to the cytochrome P450 family.</text>
</comment>
<keyword evidence="9 14" id="KW-0560">Oxidoreductase</keyword>
<feature type="binding site" description="axial binding residue" evidence="13">
    <location>
        <position position="439"/>
    </location>
    <ligand>
        <name>heme</name>
        <dbReference type="ChEBI" id="CHEBI:30413"/>
    </ligand>
    <ligandPart>
        <name>Fe</name>
        <dbReference type="ChEBI" id="CHEBI:18248"/>
    </ligandPart>
</feature>
<dbReference type="Pfam" id="PF00067">
    <property type="entry name" value="p450"/>
    <property type="match status" value="1"/>
</dbReference>
<comment type="cofactor">
    <cofactor evidence="1 13">
        <name>heme</name>
        <dbReference type="ChEBI" id="CHEBI:30413"/>
    </cofactor>
</comment>
<dbReference type="InterPro" id="IPR050476">
    <property type="entry name" value="Insect_CytP450_Detox"/>
</dbReference>
<accession>A0ABD2MU36</accession>
<dbReference type="GO" id="GO:0005789">
    <property type="term" value="C:endoplasmic reticulum membrane"/>
    <property type="evidence" value="ECO:0007669"/>
    <property type="project" value="UniProtKB-SubCell"/>
</dbReference>
<gene>
    <name evidence="16" type="ORF">HHI36_008817</name>
</gene>
<evidence type="ECO:0000256" key="13">
    <source>
        <dbReference type="PIRSR" id="PIRSR602401-1"/>
    </source>
</evidence>
<evidence type="ECO:0008006" key="18">
    <source>
        <dbReference type="Google" id="ProtNLM"/>
    </source>
</evidence>
<dbReference type="CDD" id="cd11056">
    <property type="entry name" value="CYP6-like"/>
    <property type="match status" value="1"/>
</dbReference>
<evidence type="ECO:0000256" key="9">
    <source>
        <dbReference type="ARBA" id="ARBA00023002"/>
    </source>
</evidence>
<evidence type="ECO:0000256" key="15">
    <source>
        <dbReference type="SAM" id="Coils"/>
    </source>
</evidence>
<evidence type="ECO:0000256" key="1">
    <source>
        <dbReference type="ARBA" id="ARBA00001971"/>
    </source>
</evidence>
<keyword evidence="17" id="KW-1185">Reference proteome</keyword>
<evidence type="ECO:0000256" key="10">
    <source>
        <dbReference type="ARBA" id="ARBA00023004"/>
    </source>
</evidence>
<dbReference type="GO" id="GO:0046872">
    <property type="term" value="F:metal ion binding"/>
    <property type="evidence" value="ECO:0007669"/>
    <property type="project" value="UniProtKB-KW"/>
</dbReference>
<dbReference type="PRINTS" id="PR00385">
    <property type="entry name" value="P450"/>
</dbReference>
<evidence type="ECO:0000313" key="16">
    <source>
        <dbReference type="EMBL" id="KAL3269757.1"/>
    </source>
</evidence>
<protein>
    <recommendedName>
        <fullName evidence="18">Cytochrome P450</fullName>
    </recommendedName>
</protein>
<dbReference type="PANTHER" id="PTHR24292">
    <property type="entry name" value="CYTOCHROME P450"/>
    <property type="match status" value="1"/>
</dbReference>
<evidence type="ECO:0000256" key="4">
    <source>
        <dbReference type="ARBA" id="ARBA00010617"/>
    </source>
</evidence>
<evidence type="ECO:0000313" key="17">
    <source>
        <dbReference type="Proteomes" id="UP001516400"/>
    </source>
</evidence>
<dbReference type="Gene3D" id="1.10.630.10">
    <property type="entry name" value="Cytochrome P450"/>
    <property type="match status" value="1"/>
</dbReference>
<dbReference type="PANTHER" id="PTHR24292:SF45">
    <property type="entry name" value="CYTOCHROME P450 6G1-RELATED"/>
    <property type="match status" value="1"/>
</dbReference>
<evidence type="ECO:0000256" key="6">
    <source>
        <dbReference type="ARBA" id="ARBA00022723"/>
    </source>
</evidence>
<organism evidence="16 17">
    <name type="scientific">Cryptolaemus montrouzieri</name>
    <dbReference type="NCBI Taxonomy" id="559131"/>
    <lineage>
        <taxon>Eukaryota</taxon>
        <taxon>Metazoa</taxon>
        <taxon>Ecdysozoa</taxon>
        <taxon>Arthropoda</taxon>
        <taxon>Hexapoda</taxon>
        <taxon>Insecta</taxon>
        <taxon>Pterygota</taxon>
        <taxon>Neoptera</taxon>
        <taxon>Endopterygota</taxon>
        <taxon>Coleoptera</taxon>
        <taxon>Polyphaga</taxon>
        <taxon>Cucujiformia</taxon>
        <taxon>Coccinelloidea</taxon>
        <taxon>Coccinellidae</taxon>
        <taxon>Scymninae</taxon>
        <taxon>Scymnini</taxon>
        <taxon>Cryptolaemus</taxon>
    </lineage>
</organism>
<dbReference type="FunFam" id="1.10.630.10:FF:000042">
    <property type="entry name" value="Cytochrome P450"/>
    <property type="match status" value="1"/>
</dbReference>
<keyword evidence="6 13" id="KW-0479">Metal-binding</keyword>
<keyword evidence="12" id="KW-0472">Membrane</keyword>
<dbReference type="EMBL" id="JABFTP020000021">
    <property type="protein sequence ID" value="KAL3269757.1"/>
    <property type="molecule type" value="Genomic_DNA"/>
</dbReference>
<dbReference type="InterPro" id="IPR017972">
    <property type="entry name" value="Cyt_P450_CS"/>
</dbReference>
<comment type="caution">
    <text evidence="16">The sequence shown here is derived from an EMBL/GenBank/DDBJ whole genome shotgun (WGS) entry which is preliminary data.</text>
</comment>
<dbReference type="GO" id="GO:0004497">
    <property type="term" value="F:monooxygenase activity"/>
    <property type="evidence" value="ECO:0007669"/>
    <property type="project" value="UniProtKB-KW"/>
</dbReference>
<dbReference type="AlphaFoldDB" id="A0ABD2MU36"/>
<evidence type="ECO:0000256" key="7">
    <source>
        <dbReference type="ARBA" id="ARBA00022824"/>
    </source>
</evidence>
<keyword evidence="11 14" id="KW-0503">Monooxygenase</keyword>
<evidence type="ECO:0000256" key="3">
    <source>
        <dbReference type="ARBA" id="ARBA00004406"/>
    </source>
</evidence>
<dbReference type="PROSITE" id="PS00086">
    <property type="entry name" value="CYTOCHROME_P450"/>
    <property type="match status" value="1"/>
</dbReference>
<evidence type="ECO:0000256" key="2">
    <source>
        <dbReference type="ARBA" id="ARBA00004174"/>
    </source>
</evidence>